<feature type="transmembrane region" description="Helical" evidence="2">
    <location>
        <begin position="7"/>
        <end position="27"/>
    </location>
</feature>
<dbReference type="PANTHER" id="PTHR28019">
    <property type="entry name" value="CELL MEMBRANE PROTEIN YLR413W-RELATED"/>
    <property type="match status" value="1"/>
</dbReference>
<sequence>MARSKLSLFFAYAFTVGAAVICILTFIGGETLRDLYLFEVDVRGLDVPSTLSSSRFLRDIERVSNSDLTGPSRTAQSLNLADRYTVYLLRLCRQSGNTRTCGFLRVGWWFNPRTTLRLDRLGLRYSRRFTRSVSAYSRVSYFMGISFIIALSFFTLSLVLILFLKRSRGVARLSAIISGLGFAFILSGSVSLYRTSTTLVNALNAELRAAGIRTESGFLTVFPFIGVALGLLGFLFFSLFTYQGRNNTRTMKTSTARSKKAAASTESSFSSARPVDQLLSRAPWNRGRYTQIDQPSISHRSAREVDDAELLNQDPLDYRNPNETDIALQHMPNQPTTGPDAKYEPYMRQVV</sequence>
<feature type="transmembrane region" description="Helical" evidence="2">
    <location>
        <begin position="141"/>
        <end position="163"/>
    </location>
</feature>
<organism evidence="3 4">
    <name type="scientific">Stachybotrys elegans</name>
    <dbReference type="NCBI Taxonomy" id="80388"/>
    <lineage>
        <taxon>Eukaryota</taxon>
        <taxon>Fungi</taxon>
        <taxon>Dikarya</taxon>
        <taxon>Ascomycota</taxon>
        <taxon>Pezizomycotina</taxon>
        <taxon>Sordariomycetes</taxon>
        <taxon>Hypocreomycetidae</taxon>
        <taxon>Hypocreales</taxon>
        <taxon>Stachybotryaceae</taxon>
        <taxon>Stachybotrys</taxon>
    </lineage>
</organism>
<name>A0A8K0WQU4_9HYPO</name>
<keyword evidence="2" id="KW-1133">Transmembrane helix</keyword>
<accession>A0A8K0WQU4</accession>
<dbReference type="Proteomes" id="UP000813444">
    <property type="component" value="Unassembled WGS sequence"/>
</dbReference>
<protein>
    <submittedName>
        <fullName evidence="3">SUR7/PalI family-domain-containing protein</fullName>
    </submittedName>
</protein>
<proteinExistence type="predicted"/>
<feature type="transmembrane region" description="Helical" evidence="2">
    <location>
        <begin position="221"/>
        <end position="242"/>
    </location>
</feature>
<gene>
    <name evidence="3" type="ORF">B0I35DRAFT_431223</name>
</gene>
<dbReference type="AlphaFoldDB" id="A0A8K0WQU4"/>
<feature type="region of interest" description="Disordered" evidence="1">
    <location>
        <begin position="250"/>
        <end position="269"/>
    </location>
</feature>
<dbReference type="OrthoDB" id="4480814at2759"/>
<evidence type="ECO:0000256" key="1">
    <source>
        <dbReference type="SAM" id="MobiDB-lite"/>
    </source>
</evidence>
<comment type="caution">
    <text evidence="3">The sequence shown here is derived from an EMBL/GenBank/DDBJ whole genome shotgun (WGS) entry which is preliminary data.</text>
</comment>
<feature type="transmembrane region" description="Helical" evidence="2">
    <location>
        <begin position="170"/>
        <end position="193"/>
    </location>
</feature>
<dbReference type="GO" id="GO:0051285">
    <property type="term" value="C:cell cortex of cell tip"/>
    <property type="evidence" value="ECO:0007669"/>
    <property type="project" value="TreeGrafter"/>
</dbReference>
<dbReference type="PANTHER" id="PTHR28019:SF2">
    <property type="entry name" value="CELL MEMBRANE PROTEIN YLR413W-RELATED"/>
    <property type="match status" value="1"/>
</dbReference>
<dbReference type="GO" id="GO:0005886">
    <property type="term" value="C:plasma membrane"/>
    <property type="evidence" value="ECO:0007669"/>
    <property type="project" value="InterPro"/>
</dbReference>
<keyword evidence="4" id="KW-1185">Reference proteome</keyword>
<dbReference type="Pfam" id="PF06687">
    <property type="entry name" value="SUR7"/>
    <property type="match status" value="1"/>
</dbReference>
<evidence type="ECO:0000313" key="3">
    <source>
        <dbReference type="EMBL" id="KAH7318056.1"/>
    </source>
</evidence>
<evidence type="ECO:0000313" key="4">
    <source>
        <dbReference type="Proteomes" id="UP000813444"/>
    </source>
</evidence>
<dbReference type="InterPro" id="IPR052413">
    <property type="entry name" value="SUR7_domain"/>
</dbReference>
<reference evidence="3" key="1">
    <citation type="journal article" date="2021" name="Nat. Commun.">
        <title>Genetic determinants of endophytism in the Arabidopsis root mycobiome.</title>
        <authorList>
            <person name="Mesny F."/>
            <person name="Miyauchi S."/>
            <person name="Thiergart T."/>
            <person name="Pickel B."/>
            <person name="Atanasova L."/>
            <person name="Karlsson M."/>
            <person name="Huettel B."/>
            <person name="Barry K.W."/>
            <person name="Haridas S."/>
            <person name="Chen C."/>
            <person name="Bauer D."/>
            <person name="Andreopoulos W."/>
            <person name="Pangilinan J."/>
            <person name="LaButti K."/>
            <person name="Riley R."/>
            <person name="Lipzen A."/>
            <person name="Clum A."/>
            <person name="Drula E."/>
            <person name="Henrissat B."/>
            <person name="Kohler A."/>
            <person name="Grigoriev I.V."/>
            <person name="Martin F.M."/>
            <person name="Hacquard S."/>
        </authorList>
    </citation>
    <scope>NUCLEOTIDE SEQUENCE</scope>
    <source>
        <strain evidence="3">MPI-CAGE-CH-0235</strain>
    </source>
</reference>
<keyword evidence="2" id="KW-0812">Transmembrane</keyword>
<evidence type="ECO:0000256" key="2">
    <source>
        <dbReference type="SAM" id="Phobius"/>
    </source>
</evidence>
<keyword evidence="2" id="KW-0472">Membrane</keyword>
<dbReference type="EMBL" id="JAGPNK010000007">
    <property type="protein sequence ID" value="KAH7318056.1"/>
    <property type="molecule type" value="Genomic_DNA"/>
</dbReference>
<dbReference type="InterPro" id="IPR009571">
    <property type="entry name" value="SUR7/Rim9-like_fungi"/>
</dbReference>
<dbReference type="GO" id="GO:0031505">
    <property type="term" value="P:fungal-type cell wall organization"/>
    <property type="evidence" value="ECO:0007669"/>
    <property type="project" value="TreeGrafter"/>
</dbReference>